<feature type="active site" description="Nucleophile" evidence="10">
    <location>
        <position position="91"/>
    </location>
</feature>
<dbReference type="Proteomes" id="UP000824242">
    <property type="component" value="Unassembled WGS sequence"/>
</dbReference>
<dbReference type="Pfam" id="PF20259">
    <property type="entry name" value="tRNA_Me_trans_M"/>
    <property type="match status" value="1"/>
</dbReference>
<dbReference type="SUPFAM" id="SSF52402">
    <property type="entry name" value="Adenine nucleotide alpha hydrolases-like"/>
    <property type="match status" value="1"/>
</dbReference>
<dbReference type="Gene3D" id="3.40.50.620">
    <property type="entry name" value="HUPs"/>
    <property type="match status" value="1"/>
</dbReference>
<evidence type="ECO:0000313" key="13">
    <source>
        <dbReference type="EMBL" id="HIR47198.1"/>
    </source>
</evidence>
<evidence type="ECO:0000256" key="9">
    <source>
        <dbReference type="ARBA" id="ARBA00051542"/>
    </source>
</evidence>
<keyword evidence="8" id="KW-1015">Disulfide bond</keyword>
<dbReference type="AlphaFoldDB" id="A0A9D1API0"/>
<evidence type="ECO:0000256" key="2">
    <source>
        <dbReference type="ARBA" id="ARBA00022555"/>
    </source>
</evidence>
<dbReference type="NCBIfam" id="TIGR00420">
    <property type="entry name" value="trmU"/>
    <property type="match status" value="1"/>
</dbReference>
<evidence type="ECO:0000256" key="7">
    <source>
        <dbReference type="ARBA" id="ARBA00022884"/>
    </source>
</evidence>
<keyword evidence="3 10" id="KW-0808">Transferase</keyword>
<feature type="active site" description="Cysteine persulfide intermediate" evidence="10">
    <location>
        <position position="186"/>
    </location>
</feature>
<reference evidence="13" key="1">
    <citation type="submission" date="2020-10" db="EMBL/GenBank/DDBJ databases">
        <authorList>
            <person name="Gilroy R."/>
        </authorList>
    </citation>
    <scope>NUCLEOTIDE SEQUENCE</scope>
    <source>
        <strain evidence="13">ChiSxjej1B13-7958</strain>
    </source>
</reference>
<evidence type="ECO:0000256" key="8">
    <source>
        <dbReference type="ARBA" id="ARBA00023157"/>
    </source>
</evidence>
<sequence>MAVKRVLLGMSGGVDSAAAAVFLRRQGYEVEGATLLLEGNADGAGDAARAAAVLGIPHRTVELRETFRREVMDVFAAEYRAGRTPNPCVLCNRAVKFGAMLRYALDNGFDAVATGHYARIREENGRFLLEAVPSKKDQSYMLYALSQEQLAHIVFPIGSLEKEQVREVAREAGLPVASKPDSQDICFVPDGDYAAFLARYANEPFTPGDFVDAAGNVLGRHQGLARYTVGQRKGLGSFGKPMYVTALDAARNRVVLGEEGSQYRAELTVSGVNWIPFDAPAGPIRCRAKIRYHAPAAPCEVTPLPGGRAAVRFDEPQRSVTPGQSAVFYDGALVLGGGLIDSDTKEDTP</sequence>
<comment type="function">
    <text evidence="10">Catalyzes the 2-thiolation of uridine at the wobble position (U34) of tRNA, leading to the formation of s(2)U34.</text>
</comment>
<keyword evidence="2 10" id="KW-0820">tRNA-binding</keyword>
<dbReference type="Gene3D" id="2.30.30.280">
    <property type="entry name" value="Adenine nucleotide alpha hydrolases-like domains"/>
    <property type="match status" value="1"/>
</dbReference>
<feature type="region of interest" description="Interaction with tRNA" evidence="10">
    <location>
        <begin position="136"/>
        <end position="138"/>
    </location>
</feature>
<dbReference type="GO" id="GO:0005524">
    <property type="term" value="F:ATP binding"/>
    <property type="evidence" value="ECO:0007669"/>
    <property type="project" value="UniProtKB-KW"/>
</dbReference>
<feature type="binding site" evidence="10">
    <location>
        <position position="115"/>
    </location>
    <ligand>
        <name>ATP</name>
        <dbReference type="ChEBI" id="CHEBI:30616"/>
    </ligand>
</feature>
<comment type="caution">
    <text evidence="13">The sequence shown here is derived from an EMBL/GenBank/DDBJ whole genome shotgun (WGS) entry which is preliminary data.</text>
</comment>
<feature type="site" description="Interaction with tRNA" evidence="10">
    <location>
        <position position="116"/>
    </location>
</feature>
<protein>
    <recommendedName>
        <fullName evidence="10">tRNA-specific 2-thiouridylase MnmA</fullName>
        <ecNumber evidence="10">2.8.1.13</ecNumber>
    </recommendedName>
</protein>
<dbReference type="GO" id="GO:0000049">
    <property type="term" value="F:tRNA binding"/>
    <property type="evidence" value="ECO:0007669"/>
    <property type="project" value="UniProtKB-KW"/>
</dbReference>
<evidence type="ECO:0000259" key="11">
    <source>
        <dbReference type="Pfam" id="PF20258"/>
    </source>
</evidence>
<keyword evidence="7 10" id="KW-0694">RNA-binding</keyword>
<dbReference type="InterPro" id="IPR023382">
    <property type="entry name" value="MnmA-like_central_sf"/>
</dbReference>
<evidence type="ECO:0000256" key="1">
    <source>
        <dbReference type="ARBA" id="ARBA00022490"/>
    </source>
</evidence>
<evidence type="ECO:0000259" key="12">
    <source>
        <dbReference type="Pfam" id="PF20259"/>
    </source>
</evidence>
<dbReference type="InterPro" id="IPR046885">
    <property type="entry name" value="MnmA-like_C"/>
</dbReference>
<proteinExistence type="inferred from homology"/>
<evidence type="ECO:0000256" key="5">
    <source>
        <dbReference type="ARBA" id="ARBA00022741"/>
    </source>
</evidence>
<feature type="site" description="Interaction with tRNA" evidence="10">
    <location>
        <position position="324"/>
    </location>
</feature>
<keyword evidence="5 10" id="KW-0547">Nucleotide-binding</keyword>
<evidence type="ECO:0000256" key="6">
    <source>
        <dbReference type="ARBA" id="ARBA00022840"/>
    </source>
</evidence>
<evidence type="ECO:0000313" key="14">
    <source>
        <dbReference type="Proteomes" id="UP000824242"/>
    </source>
</evidence>
<dbReference type="GO" id="GO:0103016">
    <property type="term" value="F:tRNA-uridine 2-sulfurtransferase activity"/>
    <property type="evidence" value="ECO:0007669"/>
    <property type="project" value="UniProtKB-EC"/>
</dbReference>
<feature type="binding site" evidence="10">
    <location>
        <position position="35"/>
    </location>
    <ligand>
        <name>ATP</name>
        <dbReference type="ChEBI" id="CHEBI:30616"/>
    </ligand>
</feature>
<dbReference type="GO" id="GO:0002143">
    <property type="term" value="P:tRNA wobble position uridine thiolation"/>
    <property type="evidence" value="ECO:0007669"/>
    <property type="project" value="TreeGrafter"/>
</dbReference>
<feature type="domain" description="tRNA-specific 2-thiouridylase MnmA-like C-terminal" evidence="11">
    <location>
        <begin position="265"/>
        <end position="340"/>
    </location>
</feature>
<dbReference type="FunFam" id="2.40.30.10:FF:000023">
    <property type="entry name" value="tRNA-specific 2-thiouridylase MnmA"/>
    <property type="match status" value="1"/>
</dbReference>
<evidence type="ECO:0000256" key="4">
    <source>
        <dbReference type="ARBA" id="ARBA00022694"/>
    </source>
</evidence>
<dbReference type="HAMAP" id="MF_00144">
    <property type="entry name" value="tRNA_thiouridyl_MnmA"/>
    <property type="match status" value="1"/>
</dbReference>
<dbReference type="InterPro" id="IPR046884">
    <property type="entry name" value="MnmA-like_central"/>
</dbReference>
<comment type="caution">
    <text evidence="10">Lacks conserved residue(s) required for the propagation of feature annotation.</text>
</comment>
<dbReference type="EMBL" id="DVGZ01000059">
    <property type="protein sequence ID" value="HIR47198.1"/>
    <property type="molecule type" value="Genomic_DNA"/>
</dbReference>
<reference evidence="13" key="2">
    <citation type="journal article" date="2021" name="PeerJ">
        <title>Extensive microbial diversity within the chicken gut microbiome revealed by metagenomics and culture.</title>
        <authorList>
            <person name="Gilroy R."/>
            <person name="Ravi A."/>
            <person name="Getino M."/>
            <person name="Pursley I."/>
            <person name="Horton D.L."/>
            <person name="Alikhan N.F."/>
            <person name="Baker D."/>
            <person name="Gharbi K."/>
            <person name="Hall N."/>
            <person name="Watson M."/>
            <person name="Adriaenssens E.M."/>
            <person name="Foster-Nyarko E."/>
            <person name="Jarju S."/>
            <person name="Secka A."/>
            <person name="Antonio M."/>
            <person name="Oren A."/>
            <person name="Chaudhuri R.R."/>
            <person name="La Ragione R."/>
            <person name="Hildebrand F."/>
            <person name="Pallen M.J."/>
        </authorList>
    </citation>
    <scope>NUCLEOTIDE SEQUENCE</scope>
    <source>
        <strain evidence="13">ChiSxjej1B13-7958</strain>
    </source>
</reference>
<dbReference type="PANTHER" id="PTHR11933">
    <property type="entry name" value="TRNA 5-METHYLAMINOMETHYL-2-THIOURIDYLATE -METHYLTRANSFERASE"/>
    <property type="match status" value="1"/>
</dbReference>
<feature type="region of interest" description="Interaction with tRNA" evidence="10">
    <location>
        <begin position="291"/>
        <end position="292"/>
    </location>
</feature>
<gene>
    <name evidence="10 13" type="primary">mnmA</name>
    <name evidence="13" type="ORF">IAB89_06005</name>
</gene>
<keyword evidence="4 10" id="KW-0819">tRNA processing</keyword>
<dbReference type="NCBIfam" id="NF001138">
    <property type="entry name" value="PRK00143.1"/>
    <property type="match status" value="1"/>
</dbReference>
<dbReference type="InterPro" id="IPR004506">
    <property type="entry name" value="MnmA-like"/>
</dbReference>
<keyword evidence="1 10" id="KW-0963">Cytoplasm</keyword>
<evidence type="ECO:0000256" key="3">
    <source>
        <dbReference type="ARBA" id="ARBA00022679"/>
    </source>
</evidence>
<keyword evidence="6 10" id="KW-0067">ATP-binding</keyword>
<dbReference type="PANTHER" id="PTHR11933:SF5">
    <property type="entry name" value="MITOCHONDRIAL TRNA-SPECIFIC 2-THIOURIDYLASE 1"/>
    <property type="match status" value="1"/>
</dbReference>
<dbReference type="GO" id="GO:0005737">
    <property type="term" value="C:cytoplasm"/>
    <property type="evidence" value="ECO:0007669"/>
    <property type="project" value="UniProtKB-SubCell"/>
</dbReference>
<dbReference type="CDD" id="cd01998">
    <property type="entry name" value="MnmA_TRMU-like"/>
    <property type="match status" value="1"/>
</dbReference>
<comment type="catalytic activity">
    <reaction evidence="9 10">
        <text>S-sulfanyl-L-cysteinyl-[protein] + uridine(34) in tRNA + AH2 + ATP = 2-thiouridine(34) in tRNA + L-cysteinyl-[protein] + A + AMP + diphosphate + H(+)</text>
        <dbReference type="Rhea" id="RHEA:47032"/>
        <dbReference type="Rhea" id="RHEA-COMP:10131"/>
        <dbReference type="Rhea" id="RHEA-COMP:11726"/>
        <dbReference type="Rhea" id="RHEA-COMP:11727"/>
        <dbReference type="Rhea" id="RHEA-COMP:11728"/>
        <dbReference type="ChEBI" id="CHEBI:13193"/>
        <dbReference type="ChEBI" id="CHEBI:15378"/>
        <dbReference type="ChEBI" id="CHEBI:17499"/>
        <dbReference type="ChEBI" id="CHEBI:29950"/>
        <dbReference type="ChEBI" id="CHEBI:30616"/>
        <dbReference type="ChEBI" id="CHEBI:33019"/>
        <dbReference type="ChEBI" id="CHEBI:61963"/>
        <dbReference type="ChEBI" id="CHEBI:65315"/>
        <dbReference type="ChEBI" id="CHEBI:87170"/>
        <dbReference type="ChEBI" id="CHEBI:456215"/>
        <dbReference type="EC" id="2.8.1.13"/>
    </reaction>
</comment>
<comment type="subcellular location">
    <subcellularLocation>
        <location evidence="10">Cytoplasm</location>
    </subcellularLocation>
</comment>
<comment type="similarity">
    <text evidence="10">Belongs to the MnmA/TRMU family.</text>
</comment>
<accession>A0A9D1API0</accession>
<feature type="binding site" evidence="10">
    <location>
        <begin position="9"/>
        <end position="16"/>
    </location>
    <ligand>
        <name>ATP</name>
        <dbReference type="ChEBI" id="CHEBI:30616"/>
    </ligand>
</feature>
<name>A0A9D1API0_9FIRM</name>
<dbReference type="InterPro" id="IPR014729">
    <property type="entry name" value="Rossmann-like_a/b/a_fold"/>
</dbReference>
<dbReference type="Pfam" id="PF20258">
    <property type="entry name" value="tRNA_Me_trans_C"/>
    <property type="match status" value="1"/>
</dbReference>
<evidence type="ECO:0000256" key="10">
    <source>
        <dbReference type="HAMAP-Rule" id="MF_00144"/>
    </source>
</evidence>
<feature type="domain" description="tRNA-specific 2-thiouridylase MnmA-like central" evidence="12">
    <location>
        <begin position="195"/>
        <end position="257"/>
    </location>
</feature>
<organism evidence="13 14">
    <name type="scientific">Candidatus Caccousia avicola</name>
    <dbReference type="NCBI Taxonomy" id="2840721"/>
    <lineage>
        <taxon>Bacteria</taxon>
        <taxon>Bacillati</taxon>
        <taxon>Bacillota</taxon>
        <taxon>Clostridia</taxon>
        <taxon>Eubacteriales</taxon>
        <taxon>Oscillospiraceae</taxon>
        <taxon>Oscillospiraceae incertae sedis</taxon>
        <taxon>Candidatus Caccousia</taxon>
    </lineage>
</organism>
<dbReference type="Gene3D" id="2.40.30.10">
    <property type="entry name" value="Translation factors"/>
    <property type="match status" value="1"/>
</dbReference>
<dbReference type="Pfam" id="PF03054">
    <property type="entry name" value="tRNA_Me_trans"/>
    <property type="match status" value="1"/>
</dbReference>
<dbReference type="EC" id="2.8.1.13" evidence="10"/>